<dbReference type="PANTHER" id="PTHR11640:SF31">
    <property type="entry name" value="IRREGULAR CHIASM C-ROUGHEST PROTEIN-RELATED"/>
    <property type="match status" value="1"/>
</dbReference>
<dbReference type="FunFam" id="2.60.40.10:FF:000032">
    <property type="entry name" value="palladin isoform X1"/>
    <property type="match status" value="1"/>
</dbReference>
<dbReference type="Pfam" id="PF13927">
    <property type="entry name" value="Ig_3"/>
    <property type="match status" value="3"/>
</dbReference>
<evidence type="ECO:0000256" key="6">
    <source>
        <dbReference type="ARBA" id="ARBA00023319"/>
    </source>
</evidence>
<dbReference type="InterPro" id="IPR007110">
    <property type="entry name" value="Ig-like_dom"/>
</dbReference>
<organism evidence="11 13">
    <name type="scientific">Didymodactylos carnosus</name>
    <dbReference type="NCBI Taxonomy" id="1234261"/>
    <lineage>
        <taxon>Eukaryota</taxon>
        <taxon>Metazoa</taxon>
        <taxon>Spiralia</taxon>
        <taxon>Gnathifera</taxon>
        <taxon>Rotifera</taxon>
        <taxon>Eurotatoria</taxon>
        <taxon>Bdelloidea</taxon>
        <taxon>Philodinida</taxon>
        <taxon>Philodinidae</taxon>
        <taxon>Didymodactylos</taxon>
    </lineage>
</organism>
<name>A0A8S2DZV3_9BILA</name>
<keyword evidence="5" id="KW-0325">Glycoprotein</keyword>
<dbReference type="SMART" id="SM00408">
    <property type="entry name" value="IGc2"/>
    <property type="match status" value="4"/>
</dbReference>
<evidence type="ECO:0000256" key="3">
    <source>
        <dbReference type="ARBA" id="ARBA00023136"/>
    </source>
</evidence>
<comment type="caution">
    <text evidence="11">The sequence shown here is derived from an EMBL/GenBank/DDBJ whole genome shotgun (WGS) entry which is preliminary data.</text>
</comment>
<dbReference type="SMART" id="SM00060">
    <property type="entry name" value="FN3"/>
    <property type="match status" value="1"/>
</dbReference>
<dbReference type="PROSITE" id="PS50835">
    <property type="entry name" value="IG_LIKE"/>
    <property type="match status" value="4"/>
</dbReference>
<feature type="compositionally biased region" description="Polar residues" evidence="7">
    <location>
        <begin position="736"/>
        <end position="754"/>
    </location>
</feature>
<dbReference type="Gene3D" id="2.60.40.10">
    <property type="entry name" value="Immunoglobulins"/>
    <property type="match status" value="5"/>
</dbReference>
<dbReference type="PROSITE" id="PS50853">
    <property type="entry name" value="FN3"/>
    <property type="match status" value="1"/>
</dbReference>
<evidence type="ECO:0000259" key="9">
    <source>
        <dbReference type="PROSITE" id="PS50835"/>
    </source>
</evidence>
<dbReference type="Pfam" id="PF00041">
    <property type="entry name" value="fn3"/>
    <property type="match status" value="1"/>
</dbReference>
<keyword evidence="4" id="KW-1015">Disulfide bond</keyword>
<evidence type="ECO:0000259" key="10">
    <source>
        <dbReference type="PROSITE" id="PS50853"/>
    </source>
</evidence>
<dbReference type="InterPro" id="IPR013783">
    <property type="entry name" value="Ig-like_fold"/>
</dbReference>
<evidence type="ECO:0000256" key="1">
    <source>
        <dbReference type="ARBA" id="ARBA00004479"/>
    </source>
</evidence>
<evidence type="ECO:0000313" key="12">
    <source>
        <dbReference type="EMBL" id="CAF3780012.1"/>
    </source>
</evidence>
<evidence type="ECO:0000313" key="13">
    <source>
        <dbReference type="Proteomes" id="UP000677228"/>
    </source>
</evidence>
<feature type="domain" description="Ig-like" evidence="9">
    <location>
        <begin position="38"/>
        <end position="126"/>
    </location>
</feature>
<evidence type="ECO:0000256" key="8">
    <source>
        <dbReference type="SAM" id="Phobius"/>
    </source>
</evidence>
<accession>A0A8S2DZV3</accession>
<feature type="domain" description="Ig-like" evidence="9">
    <location>
        <begin position="223"/>
        <end position="312"/>
    </location>
</feature>
<dbReference type="SUPFAM" id="SSF48726">
    <property type="entry name" value="Immunoglobulin"/>
    <property type="match status" value="4"/>
</dbReference>
<dbReference type="AlphaFoldDB" id="A0A8S2DZV3"/>
<sequence>MRVSHHTRSSSRATALDVIGYLADPKSLKLLNLQPESPSLTVDVNDVQEYHSVNLKCSAINGNPSPTFSWYRDNIPIQSSSLVRDVENGSILTLNMTRKDNGVKFECQIWNPALSSPLHIEQRIIVKYLPYVNILSNSSLIQSTTDRILTMEHIDEEFICEVDANPRPTSIYWTLNNTTIVSREKRLYFYRLKSEQSGNYTCIVENALGIVKQSIYIDVQYAPRVRSIDKILKVNRSDQVKLRCSIKSYPNAHEIIWYKDKIEISRYKIDNDDKIEYRIDRVERNDTGNYTCMAINRISLNKQQQQQQRYFDLNGSAIIELIVYSRPVMETTYSKIASEIGQSVKLICSVKGQPTPSIFWKHNGKTLNCEENTNDYCKLSLNYVTTKDFGDYKCIAENLLGKEEWTYTLVSKGKPEPPYDIQIDKITHSSFKIRFKPGFDGGDYQSFILQINNSLSDIPNNTFEYTVDDLTDSTTYIFRIKSQNSYGVSEWSPEIIIKTSELLILPDDLPTLRSLSYDSSRKFLHFDYYPGYKISEKQLCLRINQSTDGKTFDTGNLHSSCLDIVHNRVNYIMNKDYSHLKLAVCLREKSMICGNGIEMKHDERDRTSAPMIIGIVVIAIFLVLIILILMGILRYRRQKSPKYSNETRKSAKPIVSEPLQNPYLLYSNNVPYQLNDYQCNKIMNIERTENYCCDIEREKMKDESIKHDTFDSYGATKLRTNLSGTNHSSPHWLANTAESKNSGTNSRSGSNPSSEFSCLTQNTMILPIFSDSEIVCQTDITHYGFPSQSSRTLTNTKLNNINNDQNSRSILNNFPSSSIVMIDNNGIRPMDSASSTPNRIKKLFYEVVV</sequence>
<evidence type="ECO:0000256" key="5">
    <source>
        <dbReference type="ARBA" id="ARBA00023180"/>
    </source>
</evidence>
<dbReference type="GO" id="GO:0050839">
    <property type="term" value="F:cell adhesion molecule binding"/>
    <property type="evidence" value="ECO:0007669"/>
    <property type="project" value="TreeGrafter"/>
</dbReference>
<keyword evidence="2" id="KW-0677">Repeat</keyword>
<dbReference type="GO" id="GO:0098609">
    <property type="term" value="P:cell-cell adhesion"/>
    <property type="evidence" value="ECO:0007669"/>
    <property type="project" value="TreeGrafter"/>
</dbReference>
<reference evidence="11" key="1">
    <citation type="submission" date="2021-02" db="EMBL/GenBank/DDBJ databases">
        <authorList>
            <person name="Nowell W R."/>
        </authorList>
    </citation>
    <scope>NUCLEOTIDE SEQUENCE</scope>
</reference>
<keyword evidence="8" id="KW-0812">Transmembrane</keyword>
<dbReference type="SUPFAM" id="SSF49265">
    <property type="entry name" value="Fibronectin type III"/>
    <property type="match status" value="1"/>
</dbReference>
<dbReference type="InterPro" id="IPR003599">
    <property type="entry name" value="Ig_sub"/>
</dbReference>
<protein>
    <submittedName>
        <fullName evidence="11">Uncharacterized protein</fullName>
    </submittedName>
</protein>
<feature type="region of interest" description="Disordered" evidence="7">
    <location>
        <begin position="725"/>
        <end position="754"/>
    </location>
</feature>
<dbReference type="Proteomes" id="UP000677228">
    <property type="component" value="Unassembled WGS sequence"/>
</dbReference>
<keyword evidence="8" id="KW-1133">Transmembrane helix</keyword>
<dbReference type="Pfam" id="PF07679">
    <property type="entry name" value="I-set"/>
    <property type="match status" value="1"/>
</dbReference>
<dbReference type="InterPro" id="IPR003961">
    <property type="entry name" value="FN3_dom"/>
</dbReference>
<dbReference type="CDD" id="cd00096">
    <property type="entry name" value="Ig"/>
    <property type="match status" value="2"/>
</dbReference>
<evidence type="ECO:0000256" key="7">
    <source>
        <dbReference type="SAM" id="MobiDB-lite"/>
    </source>
</evidence>
<proteinExistence type="predicted"/>
<feature type="domain" description="Fibronectin type-III" evidence="10">
    <location>
        <begin position="417"/>
        <end position="502"/>
    </location>
</feature>
<dbReference type="InterPro" id="IPR003598">
    <property type="entry name" value="Ig_sub2"/>
</dbReference>
<keyword evidence="6" id="KW-0393">Immunoglobulin domain</keyword>
<dbReference type="GO" id="GO:0005911">
    <property type="term" value="C:cell-cell junction"/>
    <property type="evidence" value="ECO:0007669"/>
    <property type="project" value="TreeGrafter"/>
</dbReference>
<evidence type="ECO:0000256" key="4">
    <source>
        <dbReference type="ARBA" id="ARBA00023157"/>
    </source>
</evidence>
<feature type="domain" description="Ig-like" evidence="9">
    <location>
        <begin position="327"/>
        <end position="408"/>
    </location>
</feature>
<dbReference type="PANTHER" id="PTHR11640">
    <property type="entry name" value="NEPHRIN"/>
    <property type="match status" value="1"/>
</dbReference>
<evidence type="ECO:0000256" key="2">
    <source>
        <dbReference type="ARBA" id="ARBA00022737"/>
    </source>
</evidence>
<gene>
    <name evidence="11" type="ORF">OVA965_LOCUS15047</name>
    <name evidence="12" type="ORF">TMI583_LOCUS15053</name>
</gene>
<comment type="subcellular location">
    <subcellularLocation>
        <location evidence="1">Membrane</location>
        <topology evidence="1">Single-pass type I membrane protein</topology>
    </subcellularLocation>
</comment>
<dbReference type="GO" id="GO:0005886">
    <property type="term" value="C:plasma membrane"/>
    <property type="evidence" value="ECO:0007669"/>
    <property type="project" value="TreeGrafter"/>
</dbReference>
<dbReference type="CDD" id="cd00063">
    <property type="entry name" value="FN3"/>
    <property type="match status" value="1"/>
</dbReference>
<dbReference type="InterPro" id="IPR051275">
    <property type="entry name" value="Cell_adhesion_signaling"/>
</dbReference>
<dbReference type="InterPro" id="IPR036116">
    <property type="entry name" value="FN3_sf"/>
</dbReference>
<keyword evidence="3 8" id="KW-0472">Membrane</keyword>
<dbReference type="SMART" id="SM00409">
    <property type="entry name" value="IG"/>
    <property type="match status" value="3"/>
</dbReference>
<dbReference type="Proteomes" id="UP000682733">
    <property type="component" value="Unassembled WGS sequence"/>
</dbReference>
<feature type="domain" description="Ig-like" evidence="9">
    <location>
        <begin position="130"/>
        <end position="218"/>
    </location>
</feature>
<dbReference type="EMBL" id="CAJNOK010006677">
    <property type="protein sequence ID" value="CAF1011166.1"/>
    <property type="molecule type" value="Genomic_DNA"/>
</dbReference>
<dbReference type="EMBL" id="CAJOBA010006686">
    <property type="protein sequence ID" value="CAF3780012.1"/>
    <property type="molecule type" value="Genomic_DNA"/>
</dbReference>
<dbReference type="InterPro" id="IPR036179">
    <property type="entry name" value="Ig-like_dom_sf"/>
</dbReference>
<evidence type="ECO:0000313" key="11">
    <source>
        <dbReference type="EMBL" id="CAF1011166.1"/>
    </source>
</evidence>
<feature type="transmembrane region" description="Helical" evidence="8">
    <location>
        <begin position="611"/>
        <end position="633"/>
    </location>
</feature>
<dbReference type="InterPro" id="IPR013098">
    <property type="entry name" value="Ig_I-set"/>
</dbReference>